<dbReference type="AlphaFoldDB" id="A0A3D8PDE9"/>
<dbReference type="Proteomes" id="UP000256679">
    <property type="component" value="Unassembled WGS sequence"/>
</dbReference>
<evidence type="ECO:0000313" key="4">
    <source>
        <dbReference type="Proteomes" id="UP000256679"/>
    </source>
</evidence>
<evidence type="ECO:0000259" key="2">
    <source>
        <dbReference type="Pfam" id="PF20454"/>
    </source>
</evidence>
<dbReference type="InterPro" id="IPR046454">
    <property type="entry name" value="GpA_endonuclease"/>
</dbReference>
<dbReference type="InterPro" id="IPR027417">
    <property type="entry name" value="P-loop_NTPase"/>
</dbReference>
<dbReference type="GO" id="GO:0004519">
    <property type="term" value="F:endonuclease activity"/>
    <property type="evidence" value="ECO:0007669"/>
    <property type="project" value="InterPro"/>
</dbReference>
<dbReference type="Pfam" id="PF20454">
    <property type="entry name" value="GpA_nuclease"/>
    <property type="match status" value="1"/>
</dbReference>
<dbReference type="GO" id="GO:0016887">
    <property type="term" value="F:ATP hydrolysis activity"/>
    <property type="evidence" value="ECO:0007669"/>
    <property type="project" value="InterPro"/>
</dbReference>
<dbReference type="EMBL" id="QFCQ01000014">
    <property type="protein sequence ID" value="RDW14106.1"/>
    <property type="molecule type" value="Genomic_DNA"/>
</dbReference>
<dbReference type="Pfam" id="PF05876">
    <property type="entry name" value="GpA_ATPase"/>
    <property type="match status" value="1"/>
</dbReference>
<protein>
    <submittedName>
        <fullName evidence="3">Terminase</fullName>
    </submittedName>
</protein>
<keyword evidence="4" id="KW-1185">Reference proteome</keyword>
<accession>A0A3D8PDE9</accession>
<evidence type="ECO:0000259" key="1">
    <source>
        <dbReference type="Pfam" id="PF05876"/>
    </source>
</evidence>
<comment type="caution">
    <text evidence="3">The sequence shown here is derived from an EMBL/GenBank/DDBJ whole genome shotgun (WGS) entry which is preliminary data.</text>
</comment>
<sequence length="586" mass="65776">MGIEIVRRNALKALLPPPNVPLADWIESSVYIPASASALPGRMQLWPFQRGWCEAIEDPEIERITILKGARIGYTQWLSATLAHFVANAPAPIIALQPTADDARDFSVELESLFEASPDLRGLLSDDADESGRSTMLARRFPGGSLKFLAAKSPRNLRRHTTRFLAMDEIDGYEVTQEGDPIKLAETRTLTFRDRKILAGSTPVFDFGPITRLYDQSDQRIYECCCPECHDFSEVTWPSIQWKENDPESAHWVCPKCGCVIEERFKPQMVAQGRWRAMAPDVKGHAGFAINCLISPHHNAKWSKLGAEFLQAKKAPETLQVFTNTILGQPWKTEGEDFNEHELFARREAFSLDNLPPETLWITAGVDCQDDRVEIVLMGHTETDWLILDHRVFWGPIDGDTIWQELDSLLKEAWQHPNGGTIKIDACAVDSGDGGHLETVMGFCRPRFGRRVVPIKGVPGFSRPVFQRSGTKGQHLWLVGVDAAKSALFARVGRNQGIRFGEALPPIFFEQFASERRVVRYVRGKPEARFERIKGKRAETLDASVYALAVRSLIGQSVDRRAEELASQATPKRPPAVIRSKWLSRG</sequence>
<dbReference type="InterPro" id="IPR046453">
    <property type="entry name" value="GpA_ATPase"/>
</dbReference>
<feature type="domain" description="Terminase large subunit GpA endonuclease" evidence="2">
    <location>
        <begin position="285"/>
        <end position="555"/>
    </location>
</feature>
<dbReference type="Gene3D" id="3.40.50.300">
    <property type="entry name" value="P-loop containing nucleotide triphosphate hydrolases"/>
    <property type="match status" value="1"/>
</dbReference>
<proteinExistence type="predicted"/>
<organism evidence="3 4">
    <name type="scientific">Paracoccus thiocyanatus</name>
    <dbReference type="NCBI Taxonomy" id="34006"/>
    <lineage>
        <taxon>Bacteria</taxon>
        <taxon>Pseudomonadati</taxon>
        <taxon>Pseudomonadota</taxon>
        <taxon>Alphaproteobacteria</taxon>
        <taxon>Rhodobacterales</taxon>
        <taxon>Paracoccaceae</taxon>
        <taxon>Paracoccus</taxon>
    </lineage>
</organism>
<name>A0A3D8PDE9_9RHOB</name>
<feature type="domain" description="Phage terminase large subunit GpA ATPase" evidence="1">
    <location>
        <begin position="37"/>
        <end position="275"/>
    </location>
</feature>
<evidence type="ECO:0000313" key="3">
    <source>
        <dbReference type="EMBL" id="RDW14106.1"/>
    </source>
</evidence>
<reference evidence="3 4" key="1">
    <citation type="submission" date="2018-05" db="EMBL/GenBank/DDBJ databases">
        <title>Whole genome sequencing of Paracoccus thiocyanatus SST.</title>
        <authorList>
            <person name="Ghosh W."/>
            <person name="Rameez M.J."/>
            <person name="Roy C."/>
        </authorList>
    </citation>
    <scope>NUCLEOTIDE SEQUENCE [LARGE SCALE GENOMIC DNA]</scope>
    <source>
        <strain evidence="3 4">SST</strain>
    </source>
</reference>
<gene>
    <name evidence="3" type="ORF">DIE28_04510</name>
</gene>